<accession>A0A0C2YS05</accession>
<sequence>MNNDDRARGLARLRALMAMTTANGCTEEEELSAARMVAKAVEQLDGNPAAQPATDPSWAARERDNPQYQLLLEKNTLEGMLKTTLQELALAHINTISPAKRNLRGQPVEWVRTTELMLPYFNMMLGSSGASRLARGIVDGMVEELILDGLLPDALAMPRD</sequence>
<evidence type="ECO:0008006" key="4">
    <source>
        <dbReference type="Google" id="ProtNLM"/>
    </source>
</evidence>
<dbReference type="EMBL" id="JXSL01000030">
    <property type="protein sequence ID" value="KIL97485.1"/>
    <property type="molecule type" value="Genomic_DNA"/>
</dbReference>
<evidence type="ECO:0000313" key="3">
    <source>
        <dbReference type="Proteomes" id="UP000031971"/>
    </source>
</evidence>
<dbReference type="RefSeq" id="WP_009870137.1">
    <property type="nucleotide sequence ID" value="NZ_JXSL01000030.1"/>
</dbReference>
<protein>
    <recommendedName>
        <fullName evidence="4">DUF2786 domain-containing protein</fullName>
    </recommendedName>
</protein>
<dbReference type="STRING" id="272627.CCC_00546"/>
<dbReference type="OrthoDB" id="119951at2"/>
<gene>
    <name evidence="2" type="ORF">CCC_00546</name>
</gene>
<evidence type="ECO:0000313" key="2">
    <source>
        <dbReference type="EMBL" id="KIL97485.1"/>
    </source>
</evidence>
<organism evidence="2 3">
    <name type="scientific">Paramagnetospirillum magnetotacticum MS-1</name>
    <dbReference type="NCBI Taxonomy" id="272627"/>
    <lineage>
        <taxon>Bacteria</taxon>
        <taxon>Pseudomonadati</taxon>
        <taxon>Pseudomonadota</taxon>
        <taxon>Alphaproteobacteria</taxon>
        <taxon>Rhodospirillales</taxon>
        <taxon>Magnetospirillaceae</taxon>
        <taxon>Paramagnetospirillum</taxon>
    </lineage>
</organism>
<dbReference type="AlphaFoldDB" id="A0A0C2YS05"/>
<name>A0A0C2YS05_PARME</name>
<feature type="region of interest" description="Disordered" evidence="1">
    <location>
        <begin position="43"/>
        <end position="62"/>
    </location>
</feature>
<dbReference type="Proteomes" id="UP000031971">
    <property type="component" value="Unassembled WGS sequence"/>
</dbReference>
<comment type="caution">
    <text evidence="2">The sequence shown here is derived from an EMBL/GenBank/DDBJ whole genome shotgun (WGS) entry which is preliminary data.</text>
</comment>
<keyword evidence="3" id="KW-1185">Reference proteome</keyword>
<proteinExistence type="predicted"/>
<reference evidence="2 3" key="1">
    <citation type="submission" date="2015-01" db="EMBL/GenBank/DDBJ databases">
        <title>Genome Sequence of Magnetospirillum magnetotacticum Strain MS-1.</title>
        <authorList>
            <person name="Marinov G.K."/>
            <person name="Smalley M.D."/>
            <person name="DeSalvo G."/>
        </authorList>
    </citation>
    <scope>NUCLEOTIDE SEQUENCE [LARGE SCALE GENOMIC DNA]</scope>
    <source>
        <strain evidence="2 3">MS-1</strain>
    </source>
</reference>
<evidence type="ECO:0000256" key="1">
    <source>
        <dbReference type="SAM" id="MobiDB-lite"/>
    </source>
</evidence>